<dbReference type="Proteomes" id="UP000078504">
    <property type="component" value="Unassembled WGS sequence"/>
</dbReference>
<gene>
    <name evidence="1" type="ORF">M977_02550</name>
</gene>
<evidence type="ECO:0000313" key="1">
    <source>
        <dbReference type="EMBL" id="OAT20024.1"/>
    </source>
</evidence>
<organism evidence="1 2">
    <name type="scientific">Buttiauxella gaviniae ATCC 51604</name>
    <dbReference type="NCBI Taxonomy" id="1354253"/>
    <lineage>
        <taxon>Bacteria</taxon>
        <taxon>Pseudomonadati</taxon>
        <taxon>Pseudomonadota</taxon>
        <taxon>Gammaproteobacteria</taxon>
        <taxon>Enterobacterales</taxon>
        <taxon>Enterobacteriaceae</taxon>
        <taxon>Buttiauxella</taxon>
    </lineage>
</organism>
<reference evidence="1 2" key="1">
    <citation type="submission" date="2016-04" db="EMBL/GenBank/DDBJ databases">
        <title>ATOL: Assembling a taxonomically balanced genome-scale reconstruction of the evolutionary history of the Enterobacteriaceae.</title>
        <authorList>
            <person name="Plunkett G.III."/>
            <person name="Neeno-Eckwall E.C."/>
            <person name="Glasner J.D."/>
            <person name="Perna N.T."/>
        </authorList>
    </citation>
    <scope>NUCLEOTIDE SEQUENCE [LARGE SCALE GENOMIC DNA]</scope>
    <source>
        <strain evidence="1 2">ATCC 51604</strain>
    </source>
</reference>
<evidence type="ECO:0008006" key="3">
    <source>
        <dbReference type="Google" id="ProtNLM"/>
    </source>
</evidence>
<dbReference type="PROSITE" id="PS51257">
    <property type="entry name" value="PROKAR_LIPOPROTEIN"/>
    <property type="match status" value="1"/>
</dbReference>
<dbReference type="AlphaFoldDB" id="A0A1B7HWI6"/>
<proteinExistence type="predicted"/>
<accession>A0A1B7HWI6</accession>
<protein>
    <recommendedName>
        <fullName evidence="3">Lipoprotein</fullName>
    </recommendedName>
</protein>
<name>A0A1B7HWI6_9ENTR</name>
<sequence>MLKKFVLVFTFVIAGCANPGDEAVEALNTLEFHPGTMSPAINSTPEELQTLHTSNKEVITRLTTEIKAARVDNLRSVDVFDNRYGIDNVFQALTRLEQFDELNNTYLKDQNKDGLVQIGKALKPIKEKTS</sequence>
<dbReference type="PATRIC" id="fig|1354253.4.peg.2595"/>
<evidence type="ECO:0000313" key="2">
    <source>
        <dbReference type="Proteomes" id="UP000078504"/>
    </source>
</evidence>
<dbReference type="RefSeq" id="WP_064515543.1">
    <property type="nucleotide sequence ID" value="NZ_LXEP01000026.1"/>
</dbReference>
<comment type="caution">
    <text evidence="1">The sequence shown here is derived from an EMBL/GenBank/DDBJ whole genome shotgun (WGS) entry which is preliminary data.</text>
</comment>
<dbReference type="EMBL" id="LXEP01000026">
    <property type="protein sequence ID" value="OAT20024.1"/>
    <property type="molecule type" value="Genomic_DNA"/>
</dbReference>